<evidence type="ECO:0000256" key="1">
    <source>
        <dbReference type="SAM" id="Phobius"/>
    </source>
</evidence>
<dbReference type="OrthoDB" id="5856793at2759"/>
<reference evidence="2 3" key="1">
    <citation type="submission" date="2018-11" db="EMBL/GenBank/DDBJ databases">
        <authorList>
            <consortium name="Pathogen Informatics"/>
        </authorList>
    </citation>
    <scope>NUCLEOTIDE SEQUENCE [LARGE SCALE GENOMIC DNA]</scope>
</reference>
<keyword evidence="1" id="KW-1133">Transmembrane helix</keyword>
<dbReference type="AlphaFoldDB" id="A0A3P6RGE4"/>
<keyword evidence="3" id="KW-1185">Reference proteome</keyword>
<protein>
    <submittedName>
        <fullName evidence="2">Uncharacterized protein</fullName>
    </submittedName>
</protein>
<dbReference type="EMBL" id="UYRT01015460">
    <property type="protein sequence ID" value="VDK55023.1"/>
    <property type="molecule type" value="Genomic_DNA"/>
</dbReference>
<keyword evidence="1" id="KW-0472">Membrane</keyword>
<evidence type="ECO:0000313" key="2">
    <source>
        <dbReference type="EMBL" id="VDK55023.1"/>
    </source>
</evidence>
<keyword evidence="1" id="KW-0812">Transmembrane</keyword>
<sequence length="102" mass="11335">MDSGTNELFVSHGRRKRSIDEDNRTAGTLSAIIRVLTRDEEEEALQNTTFSHSAFLDELDLVCMSEVWFISAVVSVSIVCLVLSAFIVAWGCSSLKKEKLPL</sequence>
<name>A0A3P6RGE4_9BILA</name>
<evidence type="ECO:0000313" key="3">
    <source>
        <dbReference type="Proteomes" id="UP000271098"/>
    </source>
</evidence>
<gene>
    <name evidence="2" type="ORF">GPUH_LOCUS6522</name>
</gene>
<proteinExistence type="predicted"/>
<accession>A0A3P6RGE4</accession>
<organism evidence="2 3">
    <name type="scientific">Gongylonema pulchrum</name>
    <dbReference type="NCBI Taxonomy" id="637853"/>
    <lineage>
        <taxon>Eukaryota</taxon>
        <taxon>Metazoa</taxon>
        <taxon>Ecdysozoa</taxon>
        <taxon>Nematoda</taxon>
        <taxon>Chromadorea</taxon>
        <taxon>Rhabditida</taxon>
        <taxon>Spirurina</taxon>
        <taxon>Spiruromorpha</taxon>
        <taxon>Spiruroidea</taxon>
        <taxon>Gongylonematidae</taxon>
        <taxon>Gongylonema</taxon>
    </lineage>
</organism>
<dbReference type="Proteomes" id="UP000271098">
    <property type="component" value="Unassembled WGS sequence"/>
</dbReference>
<feature type="transmembrane region" description="Helical" evidence="1">
    <location>
        <begin position="67"/>
        <end position="92"/>
    </location>
</feature>